<evidence type="ECO:0000256" key="7">
    <source>
        <dbReference type="ARBA" id="ARBA00022989"/>
    </source>
</evidence>
<dbReference type="EMBL" id="JAQMWT010000096">
    <property type="protein sequence ID" value="KAJ8610678.1"/>
    <property type="molecule type" value="Genomic_DNA"/>
</dbReference>
<evidence type="ECO:0000256" key="5">
    <source>
        <dbReference type="ARBA" id="ARBA00022692"/>
    </source>
</evidence>
<dbReference type="PANTHER" id="PTHR11987">
    <property type="entry name" value="ALPHA-2,8-SIALYLTRANSFERASE"/>
    <property type="match status" value="1"/>
</dbReference>
<organism evidence="11 12">
    <name type="scientific">Chrysophaeum taylorii</name>
    <dbReference type="NCBI Taxonomy" id="2483200"/>
    <lineage>
        <taxon>Eukaryota</taxon>
        <taxon>Sar</taxon>
        <taxon>Stramenopiles</taxon>
        <taxon>Ochrophyta</taxon>
        <taxon>Pelagophyceae</taxon>
        <taxon>Pelagomonadales</taxon>
        <taxon>Pelagomonadaceae</taxon>
        <taxon>Chrysophaeum</taxon>
    </lineage>
</organism>
<keyword evidence="4" id="KW-0808">Transferase</keyword>
<evidence type="ECO:0000256" key="4">
    <source>
        <dbReference type="ARBA" id="ARBA00022679"/>
    </source>
</evidence>
<dbReference type="AlphaFoldDB" id="A0AAD7UMV9"/>
<comment type="similarity">
    <text evidence="2">Belongs to the glycosyltransferase 29 family.</text>
</comment>
<evidence type="ECO:0000256" key="1">
    <source>
        <dbReference type="ARBA" id="ARBA00004323"/>
    </source>
</evidence>
<dbReference type="Pfam" id="PF00777">
    <property type="entry name" value="Glyco_transf_29"/>
    <property type="match status" value="1"/>
</dbReference>
<evidence type="ECO:0000256" key="3">
    <source>
        <dbReference type="ARBA" id="ARBA00022676"/>
    </source>
</evidence>
<dbReference type="PANTHER" id="PTHR11987:SF53">
    <property type="entry name" value="ALPHA-2,8-SIALYLTRANSFERASE 8F-LIKE"/>
    <property type="match status" value="1"/>
</dbReference>
<keyword evidence="9" id="KW-0472">Membrane</keyword>
<accession>A0AAD7UMV9</accession>
<dbReference type="InterPro" id="IPR038578">
    <property type="entry name" value="GT29-like_sf"/>
</dbReference>
<evidence type="ECO:0000256" key="10">
    <source>
        <dbReference type="ARBA" id="ARBA00023180"/>
    </source>
</evidence>
<protein>
    <submittedName>
        <fullName evidence="11">Uncharacterized protein</fullName>
    </submittedName>
</protein>
<evidence type="ECO:0000256" key="8">
    <source>
        <dbReference type="ARBA" id="ARBA00023034"/>
    </source>
</evidence>
<evidence type="ECO:0000256" key="2">
    <source>
        <dbReference type="ARBA" id="ARBA00006003"/>
    </source>
</evidence>
<sequence length="244" mass="26986">MFVLSWAVPLDEMVEWFYKNKTYGGSLRSCALVGGSVVARGSSRGNDIDAHDTVIRVNRMPTSKYAADFGRRTDILFANLETANTARTFEMGGAKTYCKTTKATAVVFKGTCNPKRLWAPVARKWRSCGLPVGHQKDDIARGVCGLTLYKNSGGSRQVTSGFLAFVTFAPVCETLTLYAFGGPPEAADGHKQLHHHDTPAENDLVDAIIETNELRDDDANHDRNFRRLQSYLANLKPKVRVVRD</sequence>
<dbReference type="Proteomes" id="UP001230188">
    <property type="component" value="Unassembled WGS sequence"/>
</dbReference>
<keyword evidence="12" id="KW-1185">Reference proteome</keyword>
<dbReference type="GO" id="GO:0006491">
    <property type="term" value="P:N-glycan processing"/>
    <property type="evidence" value="ECO:0007669"/>
    <property type="project" value="TreeGrafter"/>
</dbReference>
<evidence type="ECO:0000313" key="12">
    <source>
        <dbReference type="Proteomes" id="UP001230188"/>
    </source>
</evidence>
<evidence type="ECO:0000256" key="9">
    <source>
        <dbReference type="ARBA" id="ARBA00023136"/>
    </source>
</evidence>
<dbReference type="GO" id="GO:0000139">
    <property type="term" value="C:Golgi membrane"/>
    <property type="evidence" value="ECO:0007669"/>
    <property type="project" value="UniProtKB-SubCell"/>
</dbReference>
<name>A0AAD7UMV9_9STRA</name>
<keyword evidence="8" id="KW-0333">Golgi apparatus</keyword>
<comment type="caution">
    <text evidence="11">The sequence shown here is derived from an EMBL/GenBank/DDBJ whole genome shotgun (WGS) entry which is preliminary data.</text>
</comment>
<dbReference type="Gene3D" id="3.90.1480.20">
    <property type="entry name" value="Glycosyl transferase family 29"/>
    <property type="match status" value="1"/>
</dbReference>
<dbReference type="InterPro" id="IPR001675">
    <property type="entry name" value="Glyco_trans_29"/>
</dbReference>
<keyword evidence="6" id="KW-0735">Signal-anchor</keyword>
<comment type="subcellular location">
    <subcellularLocation>
        <location evidence="1">Golgi apparatus membrane</location>
        <topology evidence="1">Single-pass type II membrane protein</topology>
    </subcellularLocation>
</comment>
<evidence type="ECO:0000256" key="6">
    <source>
        <dbReference type="ARBA" id="ARBA00022968"/>
    </source>
</evidence>
<keyword evidence="3" id="KW-0328">Glycosyltransferase</keyword>
<evidence type="ECO:0000313" key="11">
    <source>
        <dbReference type="EMBL" id="KAJ8610678.1"/>
    </source>
</evidence>
<keyword evidence="5" id="KW-0812">Transmembrane</keyword>
<reference evidence="11" key="1">
    <citation type="submission" date="2023-01" db="EMBL/GenBank/DDBJ databases">
        <title>Metagenome sequencing of chrysophaentin producing Chrysophaeum taylorii.</title>
        <authorList>
            <person name="Davison J."/>
            <person name="Bewley C."/>
        </authorList>
    </citation>
    <scope>NUCLEOTIDE SEQUENCE</scope>
    <source>
        <strain evidence="11">NIES-1699</strain>
    </source>
</reference>
<proteinExistence type="inferred from homology"/>
<keyword evidence="7" id="KW-1133">Transmembrane helix</keyword>
<gene>
    <name evidence="11" type="ORF">CTAYLR_005657</name>
</gene>
<dbReference type="InterPro" id="IPR050943">
    <property type="entry name" value="Glycosyltr_29_Sialyltrsf"/>
</dbReference>
<keyword evidence="10" id="KW-0325">Glycoprotein</keyword>
<dbReference type="GO" id="GO:0009311">
    <property type="term" value="P:oligosaccharide metabolic process"/>
    <property type="evidence" value="ECO:0007669"/>
    <property type="project" value="TreeGrafter"/>
</dbReference>
<dbReference type="GO" id="GO:0003828">
    <property type="term" value="F:alpha-N-acetylneuraminate alpha-2,8-sialyltransferase activity"/>
    <property type="evidence" value="ECO:0007669"/>
    <property type="project" value="TreeGrafter"/>
</dbReference>